<evidence type="ECO:0000256" key="1">
    <source>
        <dbReference type="SAM" id="MobiDB-lite"/>
    </source>
</evidence>
<evidence type="ECO:0000313" key="2">
    <source>
        <dbReference type="EMBL" id="CAK0850317.1"/>
    </source>
</evidence>
<name>A0ABN9TVP3_9DINO</name>
<keyword evidence="3" id="KW-1185">Reference proteome</keyword>
<feature type="region of interest" description="Disordered" evidence="1">
    <location>
        <begin position="153"/>
        <end position="205"/>
    </location>
</feature>
<feature type="compositionally biased region" description="Basic and acidic residues" evidence="1">
    <location>
        <begin position="379"/>
        <end position="388"/>
    </location>
</feature>
<feature type="region of interest" description="Disordered" evidence="1">
    <location>
        <begin position="91"/>
        <end position="116"/>
    </location>
</feature>
<organism evidence="2 3">
    <name type="scientific">Prorocentrum cordatum</name>
    <dbReference type="NCBI Taxonomy" id="2364126"/>
    <lineage>
        <taxon>Eukaryota</taxon>
        <taxon>Sar</taxon>
        <taxon>Alveolata</taxon>
        <taxon>Dinophyceae</taxon>
        <taxon>Prorocentrales</taxon>
        <taxon>Prorocentraceae</taxon>
        <taxon>Prorocentrum</taxon>
    </lineage>
</organism>
<reference evidence="2" key="1">
    <citation type="submission" date="2023-10" db="EMBL/GenBank/DDBJ databases">
        <authorList>
            <person name="Chen Y."/>
            <person name="Shah S."/>
            <person name="Dougan E. K."/>
            <person name="Thang M."/>
            <person name="Chan C."/>
        </authorList>
    </citation>
    <scope>NUCLEOTIDE SEQUENCE [LARGE SCALE GENOMIC DNA]</scope>
</reference>
<protein>
    <submittedName>
        <fullName evidence="2">Uncharacterized protein</fullName>
    </submittedName>
</protein>
<evidence type="ECO:0000313" key="3">
    <source>
        <dbReference type="Proteomes" id="UP001189429"/>
    </source>
</evidence>
<feature type="compositionally biased region" description="Acidic residues" evidence="1">
    <location>
        <begin position="405"/>
        <end position="419"/>
    </location>
</feature>
<dbReference type="EMBL" id="CAUYUJ010015138">
    <property type="protein sequence ID" value="CAK0850317.1"/>
    <property type="molecule type" value="Genomic_DNA"/>
</dbReference>
<feature type="compositionally biased region" description="Acidic residues" evidence="1">
    <location>
        <begin position="161"/>
        <end position="178"/>
    </location>
</feature>
<feature type="non-terminal residue" evidence="2">
    <location>
        <position position="487"/>
    </location>
</feature>
<feature type="region of interest" description="Disordered" evidence="1">
    <location>
        <begin position="357"/>
        <end position="487"/>
    </location>
</feature>
<feature type="compositionally biased region" description="Basic and acidic residues" evidence="1">
    <location>
        <begin position="93"/>
        <end position="106"/>
    </location>
</feature>
<dbReference type="Proteomes" id="UP001189429">
    <property type="component" value="Unassembled WGS sequence"/>
</dbReference>
<feature type="compositionally biased region" description="Basic and acidic residues" evidence="1">
    <location>
        <begin position="437"/>
        <end position="446"/>
    </location>
</feature>
<feature type="region of interest" description="Disordered" evidence="1">
    <location>
        <begin position="22"/>
        <end position="41"/>
    </location>
</feature>
<accession>A0ABN9TVP3</accession>
<sequence length="487" mass="54137">MDLMGASLARGRQLCARASPEPWKHNETRNEGGCPNEWRPSNQRQREIDRFGACKARRLARRRHRDACEAGLRAAGINTQARYIVIQVPNQSKPHDGHQSDWKGDVQPEEQNAPPDTDLEAERLLGEPDLARPAPPAVAYPTEVYLQARAEVATGGANEHEQEDAEDGDADCEEQLEEDQPKPENDSNSAGSSAIEKSVQGQDDKECDTFQKNKAAVCAALLDAGIDGPNAYTLAHMAALNMPLPARIAEIIVASALRNTGHVDTYEAQRIGGHIDTYEAQKTDGHVKQNEAQRIGDHVDTHEAQWTNRHEKQDTNEAQRIGDHVDTYEAQWTNCHEKQAQWVSDHVDTYEAQRIGGHEMSYGSDPKDEKATGVTPRTRRYDKVRFNEDSEIYTFQAVPESPETASEDQYDTEDEEEDPKNDTENLPYDPAGPADDGDARYNDAERLRRRAPATNLETQPPPRNTVLGHGSDLNDGLEGADCVNALR</sequence>
<proteinExistence type="predicted"/>
<gene>
    <name evidence="2" type="ORF">PCOR1329_LOCUS42749</name>
</gene>
<comment type="caution">
    <text evidence="2">The sequence shown here is derived from an EMBL/GenBank/DDBJ whole genome shotgun (WGS) entry which is preliminary data.</text>
</comment>